<sequence length="43" mass="4499">MRWVVVVRVVSVVVLRVVVVAGGRVVVSTRPVVGIVAVVEGTT</sequence>
<keyword evidence="2" id="KW-1185">Reference proteome</keyword>
<dbReference type="Proteomes" id="UP001456344">
    <property type="component" value="Chromosome"/>
</dbReference>
<proteinExistence type="predicted"/>
<reference evidence="1" key="1">
    <citation type="submission" date="2023-10" db="EMBL/GenBank/DDBJ databases">
        <title>Whole genome sequencing of actinobacterial strain Amycolatopsis sp. (BCA-696) identifies the underlying plant growth-promoting genes.</title>
        <authorList>
            <person name="Gandham P."/>
            <person name="Vadla N."/>
            <person name="Saji A."/>
            <person name="Srinivas V."/>
            <person name="Ruperao P."/>
            <person name="Selvanayagam S."/>
            <person name="Saxena R.K."/>
            <person name="Rathore A."/>
            <person name="Gopalakrishnan S."/>
            <person name="Thakur V."/>
        </authorList>
    </citation>
    <scope>NUCLEOTIDE SEQUENCE</scope>
    <source>
        <strain evidence="1">BCA-696</strain>
    </source>
</reference>
<evidence type="ECO:0000313" key="2">
    <source>
        <dbReference type="Proteomes" id="UP001456344"/>
    </source>
</evidence>
<protein>
    <submittedName>
        <fullName evidence="1">Uncharacterized protein</fullName>
    </submittedName>
</protein>
<name>A0ACD5B3U9_9PSEU</name>
<dbReference type="EMBL" id="CP150484">
    <property type="protein sequence ID" value="WYW14010.1"/>
    <property type="molecule type" value="Genomic_DNA"/>
</dbReference>
<organism evidence="1 2">
    <name type="scientific">Amycolatopsis coloradensis</name>
    <dbReference type="NCBI Taxonomy" id="76021"/>
    <lineage>
        <taxon>Bacteria</taxon>
        <taxon>Bacillati</taxon>
        <taxon>Actinomycetota</taxon>
        <taxon>Actinomycetes</taxon>
        <taxon>Pseudonocardiales</taxon>
        <taxon>Pseudonocardiaceae</taxon>
        <taxon>Amycolatopsis</taxon>
    </lineage>
</organism>
<accession>A0ACD5B3U9</accession>
<evidence type="ECO:0000313" key="1">
    <source>
        <dbReference type="EMBL" id="WYW14010.1"/>
    </source>
</evidence>
<gene>
    <name evidence="1" type="ORF">LCL61_00430</name>
</gene>